<dbReference type="Proteomes" id="UP001157006">
    <property type="component" value="Chromosome 1L"/>
</dbReference>
<dbReference type="EMBL" id="OX451736">
    <property type="protein sequence ID" value="CAI8590283.1"/>
    <property type="molecule type" value="Genomic_DNA"/>
</dbReference>
<evidence type="ECO:0000313" key="2">
    <source>
        <dbReference type="EMBL" id="CAI8590283.1"/>
    </source>
</evidence>
<evidence type="ECO:0000256" key="1">
    <source>
        <dbReference type="SAM" id="MobiDB-lite"/>
    </source>
</evidence>
<accession>A0AAV0YZ10</accession>
<proteinExistence type="predicted"/>
<feature type="region of interest" description="Disordered" evidence="1">
    <location>
        <begin position="66"/>
        <end position="90"/>
    </location>
</feature>
<name>A0AAV0YZ10_VICFA</name>
<keyword evidence="3" id="KW-1185">Reference proteome</keyword>
<feature type="region of interest" description="Disordered" evidence="1">
    <location>
        <begin position="1"/>
        <end position="53"/>
    </location>
</feature>
<protein>
    <submittedName>
        <fullName evidence="2">Uncharacterized protein</fullName>
    </submittedName>
</protein>
<evidence type="ECO:0000313" key="3">
    <source>
        <dbReference type="Proteomes" id="UP001157006"/>
    </source>
</evidence>
<feature type="compositionally biased region" description="Low complexity" evidence="1">
    <location>
        <begin position="23"/>
        <end position="36"/>
    </location>
</feature>
<organism evidence="2 3">
    <name type="scientific">Vicia faba</name>
    <name type="common">Broad bean</name>
    <name type="synonym">Faba vulgaris</name>
    <dbReference type="NCBI Taxonomy" id="3906"/>
    <lineage>
        <taxon>Eukaryota</taxon>
        <taxon>Viridiplantae</taxon>
        <taxon>Streptophyta</taxon>
        <taxon>Embryophyta</taxon>
        <taxon>Tracheophyta</taxon>
        <taxon>Spermatophyta</taxon>
        <taxon>Magnoliopsida</taxon>
        <taxon>eudicotyledons</taxon>
        <taxon>Gunneridae</taxon>
        <taxon>Pentapetalae</taxon>
        <taxon>rosids</taxon>
        <taxon>fabids</taxon>
        <taxon>Fabales</taxon>
        <taxon>Fabaceae</taxon>
        <taxon>Papilionoideae</taxon>
        <taxon>50 kb inversion clade</taxon>
        <taxon>NPAAA clade</taxon>
        <taxon>Hologalegina</taxon>
        <taxon>IRL clade</taxon>
        <taxon>Fabeae</taxon>
        <taxon>Vicia</taxon>
    </lineage>
</organism>
<reference evidence="2 3" key="1">
    <citation type="submission" date="2023-01" db="EMBL/GenBank/DDBJ databases">
        <authorList>
            <person name="Kreplak J."/>
        </authorList>
    </citation>
    <scope>NUCLEOTIDE SEQUENCE [LARGE SCALE GENOMIC DNA]</scope>
</reference>
<dbReference type="AlphaFoldDB" id="A0AAV0YZ10"/>
<gene>
    <name evidence="2" type="ORF">VFH_I434360</name>
</gene>
<sequence length="112" mass="12592">MHGAQDLHHPPPPGTPPIPKSKPNPLSTPSNPLLNNFRSPLHLQPNNTSSLRPHIRAATFDRLLQLPPQIDLHRTAPRHPQPSPRRNLGRYRPSCLVLEILGFGVVLQREEK</sequence>
<feature type="compositionally biased region" description="Pro residues" evidence="1">
    <location>
        <begin position="10"/>
        <end position="22"/>
    </location>
</feature>